<dbReference type="GO" id="GO:0016887">
    <property type="term" value="F:ATP hydrolysis activity"/>
    <property type="evidence" value="ECO:0007669"/>
    <property type="project" value="InterPro"/>
</dbReference>
<dbReference type="Gene3D" id="1.20.1560.10">
    <property type="entry name" value="ABC transporter type 1, transmembrane domain"/>
    <property type="match status" value="1"/>
</dbReference>
<dbReference type="Proteomes" id="UP001383192">
    <property type="component" value="Unassembled WGS sequence"/>
</dbReference>
<dbReference type="PROSITE" id="PS50893">
    <property type="entry name" value="ABC_TRANSPORTER_2"/>
    <property type="match status" value="1"/>
</dbReference>
<dbReference type="SUPFAM" id="SSF90123">
    <property type="entry name" value="ABC transporter transmembrane region"/>
    <property type="match status" value="1"/>
</dbReference>
<gene>
    <name evidence="11" type="ORF">VNI00_010463</name>
</gene>
<comment type="subcellular location">
    <subcellularLocation>
        <location evidence="1">Membrane</location>
    </subcellularLocation>
</comment>
<dbReference type="Pfam" id="PF00664">
    <property type="entry name" value="ABC_membrane"/>
    <property type="match status" value="1"/>
</dbReference>
<keyword evidence="12" id="KW-1185">Reference proteome</keyword>
<evidence type="ECO:0000259" key="9">
    <source>
        <dbReference type="PROSITE" id="PS50893"/>
    </source>
</evidence>
<evidence type="ECO:0000256" key="2">
    <source>
        <dbReference type="ARBA" id="ARBA00022448"/>
    </source>
</evidence>
<reference evidence="11 12" key="1">
    <citation type="submission" date="2024-01" db="EMBL/GenBank/DDBJ databases">
        <title>A draft genome for a cacao thread blight-causing isolate of Paramarasmius palmivorus.</title>
        <authorList>
            <person name="Baruah I.K."/>
            <person name="Bukari Y."/>
            <person name="Amoako-Attah I."/>
            <person name="Meinhardt L.W."/>
            <person name="Bailey B.A."/>
            <person name="Cohen S.P."/>
        </authorList>
    </citation>
    <scope>NUCLEOTIDE SEQUENCE [LARGE SCALE GENOMIC DNA]</scope>
    <source>
        <strain evidence="11 12">GH-12</strain>
    </source>
</reference>
<keyword evidence="2" id="KW-0813">Transport</keyword>
<dbReference type="InterPro" id="IPR036640">
    <property type="entry name" value="ABC1_TM_sf"/>
</dbReference>
<protein>
    <submittedName>
        <fullName evidence="11">Uncharacterized protein</fullName>
    </submittedName>
</protein>
<dbReference type="PANTHER" id="PTHR24223:SF356">
    <property type="entry name" value="ATP-BINDING CASSETTE TRANSPORTER ABC4"/>
    <property type="match status" value="1"/>
</dbReference>
<feature type="domain" description="ABC transmembrane type-1" evidence="10">
    <location>
        <begin position="187"/>
        <end position="414"/>
    </location>
</feature>
<dbReference type="AlphaFoldDB" id="A0AAW0CGX1"/>
<dbReference type="InterPro" id="IPR003439">
    <property type="entry name" value="ABC_transporter-like_ATP-bd"/>
</dbReference>
<dbReference type="InterPro" id="IPR011527">
    <property type="entry name" value="ABC1_TM_dom"/>
</dbReference>
<proteinExistence type="predicted"/>
<evidence type="ECO:0000259" key="10">
    <source>
        <dbReference type="PROSITE" id="PS50929"/>
    </source>
</evidence>
<evidence type="ECO:0000256" key="5">
    <source>
        <dbReference type="ARBA" id="ARBA00022840"/>
    </source>
</evidence>
<accession>A0AAW0CGX1</accession>
<dbReference type="Gene3D" id="3.40.50.300">
    <property type="entry name" value="P-loop containing nucleotide triphosphate hydrolases"/>
    <property type="match status" value="1"/>
</dbReference>
<keyword evidence="6 8" id="KW-1133">Transmembrane helix</keyword>
<feature type="transmembrane region" description="Helical" evidence="8">
    <location>
        <begin position="327"/>
        <end position="349"/>
    </location>
</feature>
<evidence type="ECO:0000256" key="1">
    <source>
        <dbReference type="ARBA" id="ARBA00004370"/>
    </source>
</evidence>
<dbReference type="PROSITE" id="PS00211">
    <property type="entry name" value="ABC_TRANSPORTER_1"/>
    <property type="match status" value="1"/>
</dbReference>
<dbReference type="Pfam" id="PF00005">
    <property type="entry name" value="ABC_tran"/>
    <property type="match status" value="1"/>
</dbReference>
<dbReference type="SMART" id="SM00382">
    <property type="entry name" value="AAA"/>
    <property type="match status" value="1"/>
</dbReference>
<dbReference type="InterPro" id="IPR017871">
    <property type="entry name" value="ABC_transporter-like_CS"/>
</dbReference>
<dbReference type="InterPro" id="IPR003593">
    <property type="entry name" value="AAA+_ATPase"/>
</dbReference>
<keyword evidence="3 8" id="KW-0812">Transmembrane</keyword>
<keyword evidence="5" id="KW-0067">ATP-binding</keyword>
<evidence type="ECO:0000313" key="12">
    <source>
        <dbReference type="Proteomes" id="UP001383192"/>
    </source>
</evidence>
<dbReference type="GO" id="GO:0016020">
    <property type="term" value="C:membrane"/>
    <property type="evidence" value="ECO:0007669"/>
    <property type="project" value="UniProtKB-SubCell"/>
</dbReference>
<dbReference type="PANTHER" id="PTHR24223">
    <property type="entry name" value="ATP-BINDING CASSETTE SUB-FAMILY C"/>
    <property type="match status" value="1"/>
</dbReference>
<evidence type="ECO:0000256" key="7">
    <source>
        <dbReference type="ARBA" id="ARBA00023136"/>
    </source>
</evidence>
<evidence type="ECO:0000313" key="11">
    <source>
        <dbReference type="EMBL" id="KAK7038833.1"/>
    </source>
</evidence>
<evidence type="ECO:0000256" key="4">
    <source>
        <dbReference type="ARBA" id="ARBA00022741"/>
    </source>
</evidence>
<dbReference type="PROSITE" id="PS50929">
    <property type="entry name" value="ABC_TM1F"/>
    <property type="match status" value="1"/>
</dbReference>
<name>A0AAW0CGX1_9AGAR</name>
<dbReference type="GO" id="GO:0140359">
    <property type="term" value="F:ABC-type transporter activity"/>
    <property type="evidence" value="ECO:0007669"/>
    <property type="project" value="InterPro"/>
</dbReference>
<organism evidence="11 12">
    <name type="scientific">Paramarasmius palmivorus</name>
    <dbReference type="NCBI Taxonomy" id="297713"/>
    <lineage>
        <taxon>Eukaryota</taxon>
        <taxon>Fungi</taxon>
        <taxon>Dikarya</taxon>
        <taxon>Basidiomycota</taxon>
        <taxon>Agaricomycotina</taxon>
        <taxon>Agaricomycetes</taxon>
        <taxon>Agaricomycetidae</taxon>
        <taxon>Agaricales</taxon>
        <taxon>Marasmiineae</taxon>
        <taxon>Marasmiaceae</taxon>
        <taxon>Paramarasmius</taxon>
    </lineage>
</organism>
<keyword evidence="7 8" id="KW-0472">Membrane</keyword>
<evidence type="ECO:0000256" key="3">
    <source>
        <dbReference type="ARBA" id="ARBA00022692"/>
    </source>
</evidence>
<keyword evidence="4" id="KW-0547">Nucleotide-binding</keyword>
<sequence length="758" mass="84762">MSKTLLDTDPEFVKARSVSRCGSTILVVVIREKDNPDCSLSLGVYAYRDVYPLITYDLSPQDEGEGPWIWVKVALLLFTGVIIPLLTPGVYVPVDDEDPMPMAHPLQTSSPLSAIFYFYMDSVVARAYKEGHLPTSELPPLADVDMAKNLKKKYFKHFKADQHLFFWLLRIFRWDLFVMTLVIQMKSLGVFASPLAINQILLNLQAKGEHQWIRPWFWIILLFIAVVVETISVNCFMFLAQRILVRTESILTELLFEHALKIRIHSPTNNAEGDEDNGANTSGRLNTLVTVDLNAIAQSADCLFLFVYVPTQVVLCTIFLYKLLGWTAFVGIGVTIATIPIPSTLVGWIHRVQVEQMKKTDARVQVLSDVLHVLKMAKLFGWERRLSEQVSERRKPELALVKKSKIIDVFFNIVRRYIQMAFVYAVQVVGVKVAFDRVNEFLHEARAIHLLPSHILNHLQSELLDEFVDRYPHTELSTVRLQDKVGFNNASFTWTTHHDSNAAYPSRDRQFMLKIPGELLFKRGAVNLVHGPTGSGKTSLLLALLGRIFPSMFGVIPNGECPLGEMHFVPIADDSWYHVPREGGVAYAAQEAWVLNETIKENILFGSPYDETRYNTVLHQCALERDLSLLSAGDSTEVGERGITLSGGQKARISLARAVYSSAEILLLDDILAALEFLVSVQDGIAAGSEPSDEQLNSMENGLDTPSVECAVEDSVKTFKGETEAGNGDGSGRLILAEEIEVGRAGWSSGMRFFKGNA</sequence>
<dbReference type="GO" id="GO:0005524">
    <property type="term" value="F:ATP binding"/>
    <property type="evidence" value="ECO:0007669"/>
    <property type="project" value="UniProtKB-KW"/>
</dbReference>
<feature type="transmembrane region" description="Helical" evidence="8">
    <location>
        <begin position="302"/>
        <end position="321"/>
    </location>
</feature>
<evidence type="ECO:0000256" key="8">
    <source>
        <dbReference type="SAM" id="Phobius"/>
    </source>
</evidence>
<evidence type="ECO:0000256" key="6">
    <source>
        <dbReference type="ARBA" id="ARBA00022989"/>
    </source>
</evidence>
<comment type="caution">
    <text evidence="11">The sequence shown here is derived from an EMBL/GenBank/DDBJ whole genome shotgun (WGS) entry which is preliminary data.</text>
</comment>
<dbReference type="CDD" id="cd18596">
    <property type="entry name" value="ABC_6TM_VMR1_D1_like"/>
    <property type="match status" value="1"/>
</dbReference>
<feature type="transmembrane region" description="Helical" evidence="8">
    <location>
        <begin position="217"/>
        <end position="240"/>
    </location>
</feature>
<dbReference type="InterPro" id="IPR027417">
    <property type="entry name" value="P-loop_NTPase"/>
</dbReference>
<feature type="transmembrane region" description="Helical" evidence="8">
    <location>
        <begin position="68"/>
        <end position="92"/>
    </location>
</feature>
<dbReference type="SUPFAM" id="SSF52540">
    <property type="entry name" value="P-loop containing nucleoside triphosphate hydrolases"/>
    <property type="match status" value="1"/>
</dbReference>
<feature type="domain" description="ABC transporter" evidence="9">
    <location>
        <begin position="485"/>
        <end position="745"/>
    </location>
</feature>
<dbReference type="InterPro" id="IPR050173">
    <property type="entry name" value="ABC_transporter_C-like"/>
</dbReference>
<dbReference type="EMBL" id="JAYKXP010000042">
    <property type="protein sequence ID" value="KAK7038833.1"/>
    <property type="molecule type" value="Genomic_DNA"/>
</dbReference>